<accession>A0A0P1AMT8</accession>
<evidence type="ECO:0000313" key="2">
    <source>
        <dbReference type="Proteomes" id="UP000054928"/>
    </source>
</evidence>
<keyword evidence="2" id="KW-1185">Reference proteome</keyword>
<protein>
    <submittedName>
        <fullName evidence="1">Uncharacterized protein</fullName>
    </submittedName>
</protein>
<name>A0A0P1AMT8_PLAHL</name>
<sequence>MLQWSVPIMLCSRLPLLRQCRRDDLYSQGKSRAAPKLCIHVQASVEVLYYVKLRGDFIRVSDLMRSISLLLRAMVCTIEEVAIGVIGDDTYICDVLCFDKRSARVNFLFLVRIKQAAQLLKSIGEF</sequence>
<dbReference type="EMBL" id="CCYD01000610">
    <property type="protein sequence ID" value="CEG42270.1"/>
    <property type="molecule type" value="Genomic_DNA"/>
</dbReference>
<reference evidence="2" key="1">
    <citation type="submission" date="2014-09" db="EMBL/GenBank/DDBJ databases">
        <authorList>
            <person name="Sharma Rahul"/>
            <person name="Thines Marco"/>
        </authorList>
    </citation>
    <scope>NUCLEOTIDE SEQUENCE [LARGE SCALE GENOMIC DNA]</scope>
</reference>
<dbReference type="AlphaFoldDB" id="A0A0P1AMT8"/>
<proteinExistence type="predicted"/>
<dbReference type="RefSeq" id="XP_024578639.1">
    <property type="nucleotide sequence ID" value="XM_024728131.1"/>
</dbReference>
<evidence type="ECO:0000313" key="1">
    <source>
        <dbReference type="EMBL" id="CEG42270.1"/>
    </source>
</evidence>
<dbReference type="GeneID" id="36407615"/>
<dbReference type="Proteomes" id="UP000054928">
    <property type="component" value="Unassembled WGS sequence"/>
</dbReference>
<organism evidence="1 2">
    <name type="scientific">Plasmopara halstedii</name>
    <name type="common">Downy mildew of sunflower</name>
    <dbReference type="NCBI Taxonomy" id="4781"/>
    <lineage>
        <taxon>Eukaryota</taxon>
        <taxon>Sar</taxon>
        <taxon>Stramenopiles</taxon>
        <taxon>Oomycota</taxon>
        <taxon>Peronosporomycetes</taxon>
        <taxon>Peronosporales</taxon>
        <taxon>Peronosporaceae</taxon>
        <taxon>Plasmopara</taxon>
    </lineage>
</organism>